<reference evidence="2 3" key="1">
    <citation type="submission" date="2021-04" db="EMBL/GenBank/DDBJ databases">
        <title>Allobacillus sp. nov. SKP8-2 isolated from shrimp paste.</title>
        <authorList>
            <person name="Tanasupawat S."/>
            <person name="Yiamsombat S."/>
            <person name="Kanchanasin P."/>
            <person name="Kuncharoen N."/>
        </authorList>
    </citation>
    <scope>NUCLEOTIDE SEQUENCE [LARGE SCALE GENOMIC DNA]</scope>
    <source>
        <strain evidence="2 3">SKP8-2</strain>
    </source>
</reference>
<name>A0A941HSN1_9BACI</name>
<feature type="chain" id="PRO_5037957101" evidence="1">
    <location>
        <begin position="26"/>
        <end position="178"/>
    </location>
</feature>
<dbReference type="AlphaFoldDB" id="A0A941HSN1"/>
<keyword evidence="1" id="KW-0732">Signal</keyword>
<evidence type="ECO:0000313" key="2">
    <source>
        <dbReference type="EMBL" id="MBR7553916.1"/>
    </source>
</evidence>
<gene>
    <name evidence="2" type="ORF">KC820_07090</name>
</gene>
<dbReference type="RefSeq" id="WP_212369713.1">
    <property type="nucleotide sequence ID" value="NZ_JAGSIE010000020.1"/>
</dbReference>
<organism evidence="2 3">
    <name type="scientific">Allobacillus saliphilus</name>
    <dbReference type="NCBI Taxonomy" id="2912308"/>
    <lineage>
        <taxon>Bacteria</taxon>
        <taxon>Bacillati</taxon>
        <taxon>Bacillota</taxon>
        <taxon>Bacilli</taxon>
        <taxon>Bacillales</taxon>
        <taxon>Bacillaceae</taxon>
        <taxon>Allobacillus</taxon>
    </lineage>
</organism>
<feature type="signal peptide" evidence="1">
    <location>
        <begin position="1"/>
        <end position="25"/>
    </location>
</feature>
<evidence type="ECO:0000313" key="3">
    <source>
        <dbReference type="Proteomes" id="UP000675431"/>
    </source>
</evidence>
<proteinExistence type="predicted"/>
<comment type="caution">
    <text evidence="2">The sequence shown here is derived from an EMBL/GenBank/DDBJ whole genome shotgun (WGS) entry which is preliminary data.</text>
</comment>
<accession>A0A941HSN1</accession>
<sequence>MSKILKILFLSSFISISFGFSTVSASDFSKDNQSTKYYWDAVPYLATETELNYEERVGTQAIWYDDWGKGTLNLTASNNGIAGEAQPTAYPVSRITANAQTERDDALGTSSVVVILMRDGQEIDRDGSTPPFAKTASASAVAYPGIVPVGTEYRAHGTHTITKPYGHSVGYTGDSLSY</sequence>
<dbReference type="Proteomes" id="UP000675431">
    <property type="component" value="Unassembled WGS sequence"/>
</dbReference>
<dbReference type="EMBL" id="JAGSIE010000020">
    <property type="protein sequence ID" value="MBR7553916.1"/>
    <property type="molecule type" value="Genomic_DNA"/>
</dbReference>
<protein>
    <submittedName>
        <fullName evidence="2">Uncharacterized protein</fullName>
    </submittedName>
</protein>
<keyword evidence="3" id="KW-1185">Reference proteome</keyword>
<evidence type="ECO:0000256" key="1">
    <source>
        <dbReference type="SAM" id="SignalP"/>
    </source>
</evidence>